<accession>A0A9P6EMJ7</accession>
<protein>
    <submittedName>
        <fullName evidence="1">Uncharacterized protein</fullName>
    </submittedName>
</protein>
<evidence type="ECO:0000313" key="2">
    <source>
        <dbReference type="Proteomes" id="UP000807306"/>
    </source>
</evidence>
<dbReference type="AlphaFoldDB" id="A0A9P6EMJ7"/>
<dbReference type="Proteomes" id="UP000807306">
    <property type="component" value="Unassembled WGS sequence"/>
</dbReference>
<sequence length="295" mass="32329">MVLKVALIRGSADPYVQRRFLAQAIGVQLPLANITHAACEWHLTRGEKWKAQVVLEFSSTSEEKQVHLQSNLCYRFSPCKSALQLQSTLHLANIAASSPTALQTSIIKFHSGLPGSFLKVLAAMSEATMVVHTKVFIVSPAVLSPICLVELPAWDSSSGPPQYSATAANVDNAYDFYFLLLNSFGVSSRMVTGLNDSSTEPEQISYRWERHMHSHIGTHVLLTNGLAYCVFSGRFVLANHIYHGSRTSIDGCGFKYKVLVISRFDVCSALANINTSCLMGHNVPVVSTLSPRTKN</sequence>
<gene>
    <name evidence="1" type="ORF">CPB83DRAFT_833650</name>
</gene>
<evidence type="ECO:0000313" key="1">
    <source>
        <dbReference type="EMBL" id="KAF9531552.1"/>
    </source>
</evidence>
<organism evidence="1 2">
    <name type="scientific">Crepidotus variabilis</name>
    <dbReference type="NCBI Taxonomy" id="179855"/>
    <lineage>
        <taxon>Eukaryota</taxon>
        <taxon>Fungi</taxon>
        <taxon>Dikarya</taxon>
        <taxon>Basidiomycota</taxon>
        <taxon>Agaricomycotina</taxon>
        <taxon>Agaricomycetes</taxon>
        <taxon>Agaricomycetidae</taxon>
        <taxon>Agaricales</taxon>
        <taxon>Agaricineae</taxon>
        <taxon>Crepidotaceae</taxon>
        <taxon>Crepidotus</taxon>
    </lineage>
</organism>
<proteinExistence type="predicted"/>
<reference evidence="1" key="1">
    <citation type="submission" date="2020-11" db="EMBL/GenBank/DDBJ databases">
        <authorList>
            <consortium name="DOE Joint Genome Institute"/>
            <person name="Ahrendt S."/>
            <person name="Riley R."/>
            <person name="Andreopoulos W."/>
            <person name="Labutti K."/>
            <person name="Pangilinan J."/>
            <person name="Ruiz-Duenas F.J."/>
            <person name="Barrasa J.M."/>
            <person name="Sanchez-Garcia M."/>
            <person name="Camarero S."/>
            <person name="Miyauchi S."/>
            <person name="Serrano A."/>
            <person name="Linde D."/>
            <person name="Babiker R."/>
            <person name="Drula E."/>
            <person name="Ayuso-Fernandez I."/>
            <person name="Pacheco R."/>
            <person name="Padilla G."/>
            <person name="Ferreira P."/>
            <person name="Barriuso J."/>
            <person name="Kellner H."/>
            <person name="Castanera R."/>
            <person name="Alfaro M."/>
            <person name="Ramirez L."/>
            <person name="Pisabarro A.G."/>
            <person name="Kuo A."/>
            <person name="Tritt A."/>
            <person name="Lipzen A."/>
            <person name="He G."/>
            <person name="Yan M."/>
            <person name="Ng V."/>
            <person name="Cullen D."/>
            <person name="Martin F."/>
            <person name="Rosso M.-N."/>
            <person name="Henrissat B."/>
            <person name="Hibbett D."/>
            <person name="Martinez A.T."/>
            <person name="Grigoriev I.V."/>
        </authorList>
    </citation>
    <scope>NUCLEOTIDE SEQUENCE</scope>
    <source>
        <strain evidence="1">CBS 506.95</strain>
    </source>
</reference>
<keyword evidence="2" id="KW-1185">Reference proteome</keyword>
<name>A0A9P6EMJ7_9AGAR</name>
<comment type="caution">
    <text evidence="1">The sequence shown here is derived from an EMBL/GenBank/DDBJ whole genome shotgun (WGS) entry which is preliminary data.</text>
</comment>
<dbReference type="EMBL" id="MU157835">
    <property type="protein sequence ID" value="KAF9531552.1"/>
    <property type="molecule type" value="Genomic_DNA"/>
</dbReference>